<dbReference type="Gene3D" id="3.60.60.10">
    <property type="entry name" value="Penicillin V Acylase, Chain A"/>
    <property type="match status" value="1"/>
</dbReference>
<dbReference type="Pfam" id="PF03417">
    <property type="entry name" value="AAT"/>
    <property type="match status" value="1"/>
</dbReference>
<comment type="caution">
    <text evidence="2">The sequence shown here is derived from an EMBL/GenBank/DDBJ whole genome shotgun (WGS) entry which is preliminary data.</text>
</comment>
<dbReference type="PANTHER" id="PTHR34180:SF1">
    <property type="entry name" value="BETA-ALANYL-DOPAMINE_CARCININE HYDROLASE"/>
    <property type="match status" value="1"/>
</dbReference>
<name>W9YYN5_9EURO</name>
<dbReference type="Proteomes" id="UP000019484">
    <property type="component" value="Unassembled WGS sequence"/>
</dbReference>
<dbReference type="Gene3D" id="1.10.10.2120">
    <property type="match status" value="1"/>
</dbReference>
<dbReference type="GeneID" id="19157669"/>
<evidence type="ECO:0000313" key="3">
    <source>
        <dbReference type="Proteomes" id="UP000019484"/>
    </source>
</evidence>
<reference evidence="2 3" key="1">
    <citation type="submission" date="2013-03" db="EMBL/GenBank/DDBJ databases">
        <title>The Genome Sequence of Capronia coronata CBS 617.96.</title>
        <authorList>
            <consortium name="The Broad Institute Genomics Platform"/>
            <person name="Cuomo C."/>
            <person name="de Hoog S."/>
            <person name="Gorbushina A."/>
            <person name="Walker B."/>
            <person name="Young S.K."/>
            <person name="Zeng Q."/>
            <person name="Gargeya S."/>
            <person name="Fitzgerald M."/>
            <person name="Haas B."/>
            <person name="Abouelleil A."/>
            <person name="Allen A.W."/>
            <person name="Alvarado L."/>
            <person name="Arachchi H.M."/>
            <person name="Berlin A.M."/>
            <person name="Chapman S.B."/>
            <person name="Gainer-Dewar J."/>
            <person name="Goldberg J."/>
            <person name="Griggs A."/>
            <person name="Gujja S."/>
            <person name="Hansen M."/>
            <person name="Howarth C."/>
            <person name="Imamovic A."/>
            <person name="Ireland A."/>
            <person name="Larimer J."/>
            <person name="McCowan C."/>
            <person name="Murphy C."/>
            <person name="Pearson M."/>
            <person name="Poon T.W."/>
            <person name="Priest M."/>
            <person name="Roberts A."/>
            <person name="Saif S."/>
            <person name="Shea T."/>
            <person name="Sisk P."/>
            <person name="Sykes S."/>
            <person name="Wortman J."/>
            <person name="Nusbaum C."/>
            <person name="Birren B."/>
        </authorList>
    </citation>
    <scope>NUCLEOTIDE SEQUENCE [LARGE SCALE GENOMIC DNA]</scope>
    <source>
        <strain evidence="2 3">CBS 617.96</strain>
    </source>
</reference>
<dbReference type="OrthoDB" id="189997at2759"/>
<dbReference type="PANTHER" id="PTHR34180">
    <property type="entry name" value="PEPTIDASE C45"/>
    <property type="match status" value="1"/>
</dbReference>
<organism evidence="2 3">
    <name type="scientific">Capronia coronata CBS 617.96</name>
    <dbReference type="NCBI Taxonomy" id="1182541"/>
    <lineage>
        <taxon>Eukaryota</taxon>
        <taxon>Fungi</taxon>
        <taxon>Dikarya</taxon>
        <taxon>Ascomycota</taxon>
        <taxon>Pezizomycotina</taxon>
        <taxon>Eurotiomycetes</taxon>
        <taxon>Chaetothyriomycetidae</taxon>
        <taxon>Chaetothyriales</taxon>
        <taxon>Herpotrichiellaceae</taxon>
        <taxon>Capronia</taxon>
    </lineage>
</organism>
<dbReference type="AlphaFoldDB" id="W9YYN5"/>
<keyword evidence="3" id="KW-1185">Reference proteome</keyword>
<dbReference type="EMBL" id="AMWN01000002">
    <property type="protein sequence ID" value="EXJ94376.1"/>
    <property type="molecule type" value="Genomic_DNA"/>
</dbReference>
<dbReference type="GO" id="GO:0016746">
    <property type="term" value="F:acyltransferase activity"/>
    <property type="evidence" value="ECO:0007669"/>
    <property type="project" value="UniProtKB-KW"/>
</dbReference>
<accession>W9YYN5</accession>
<dbReference type="RefSeq" id="XP_007721870.1">
    <property type="nucleotide sequence ID" value="XM_007723680.1"/>
</dbReference>
<evidence type="ECO:0000313" key="2">
    <source>
        <dbReference type="EMBL" id="EXJ94376.1"/>
    </source>
</evidence>
<dbReference type="InterPro" id="IPR047801">
    <property type="entry name" value="Peptidase_C45"/>
</dbReference>
<keyword evidence="2" id="KW-0012">Acyltransferase</keyword>
<dbReference type="InterPro" id="IPR047794">
    <property type="entry name" value="C45_proenzyme-like"/>
</dbReference>
<gene>
    <name evidence="2" type="ORF">A1O1_02770</name>
</gene>
<dbReference type="InterPro" id="IPR005079">
    <property type="entry name" value="Peptidase_C45_hydrolase"/>
</dbReference>
<dbReference type="NCBIfam" id="NF040521">
    <property type="entry name" value="C45_proenzyme"/>
    <property type="match status" value="1"/>
</dbReference>
<dbReference type="eggNOG" id="ENOG502S05Z">
    <property type="taxonomic scope" value="Eukaryota"/>
</dbReference>
<sequence length="357" mass="39052">MLDISCSGTPYEIGFKHGSEAQTQVKGSLAFYEWVFQTMSSMEWPEVRQQAEAFILSISSNYPRYQKEMQGIADGAGVSYIDILALNIRSEIAFSMFTDPQPNGKKDIDSDGCTSLAWKTSGGKSFLSQNWDWKPPQLANLIILRVSEPGTDRVPFQMITEAGIIGKIGFNANGVGCCLNAIRARGVDPSRMPIHFGLRTALESPSREAALEKIKAAGIAASAHILIGDQSGAVGLECTHTGFAELVPDSLGRVCHANNLVLKHAGVDEPFWMEDSPKRTARMQELATAELGQKATLQSVMDLFKDEQNFPAAINRKREGVSTSETLFNVVFELTEKKGWVSLGRPTDVLEQVTLGF</sequence>
<protein>
    <submittedName>
        <fullName evidence="2">Isopenicillin-N N-acyltransferase</fullName>
    </submittedName>
</protein>
<dbReference type="HOGENOM" id="CLU_037787_1_0_1"/>
<dbReference type="STRING" id="1182541.W9YYN5"/>
<feature type="domain" description="Peptidase C45 hydrolase" evidence="1">
    <location>
        <begin position="118"/>
        <end position="347"/>
    </location>
</feature>
<proteinExistence type="predicted"/>
<keyword evidence="2" id="KW-0808">Transferase</keyword>
<evidence type="ECO:0000259" key="1">
    <source>
        <dbReference type="Pfam" id="PF03417"/>
    </source>
</evidence>